<feature type="transmembrane region" description="Helical" evidence="6">
    <location>
        <begin position="155"/>
        <end position="178"/>
    </location>
</feature>
<keyword evidence="6" id="KW-0813">Transport</keyword>
<feature type="transmembrane region" description="Helical" evidence="6">
    <location>
        <begin position="62"/>
        <end position="85"/>
    </location>
</feature>
<dbReference type="EMBL" id="JAJNBZ010000010">
    <property type="protein sequence ID" value="MCE5170480.1"/>
    <property type="molecule type" value="Genomic_DNA"/>
</dbReference>
<proteinExistence type="inferred from homology"/>
<dbReference type="Pfam" id="PF02687">
    <property type="entry name" value="FtsX"/>
    <property type="match status" value="1"/>
</dbReference>
<dbReference type="PANTHER" id="PTHR46795:SF2">
    <property type="entry name" value="ABC TRANSPORTER, PERMEASE PROTEIN"/>
    <property type="match status" value="1"/>
</dbReference>
<feature type="transmembrane region" description="Helical" evidence="6">
    <location>
        <begin position="568"/>
        <end position="587"/>
    </location>
</feature>
<comment type="caution">
    <text evidence="8">The sequence shown here is derived from an EMBL/GenBank/DDBJ whole genome shotgun (WGS) entry which is preliminary data.</text>
</comment>
<dbReference type="RefSeq" id="WP_233697210.1">
    <property type="nucleotide sequence ID" value="NZ_JAJNBZ010000010.1"/>
</dbReference>
<evidence type="ECO:0000259" key="7">
    <source>
        <dbReference type="Pfam" id="PF02687"/>
    </source>
</evidence>
<evidence type="ECO:0000256" key="5">
    <source>
        <dbReference type="ARBA" id="ARBA00023136"/>
    </source>
</evidence>
<feature type="transmembrane region" description="Helical" evidence="6">
    <location>
        <begin position="199"/>
        <end position="221"/>
    </location>
</feature>
<dbReference type="Proteomes" id="UP001199916">
    <property type="component" value="Unassembled WGS sequence"/>
</dbReference>
<feature type="transmembrane region" description="Helical" evidence="6">
    <location>
        <begin position="227"/>
        <end position="253"/>
    </location>
</feature>
<keyword evidence="2 6" id="KW-1003">Cell membrane</keyword>
<comment type="similarity">
    <text evidence="6">Belongs to the ABC-4 integral membrane protein family.</text>
</comment>
<sequence>MNFRQFAFKNVFRNKRLYAGYFFSCAFSVMIFFVYSMLAFHPELSFQGQGNYGKGAQTGMDVAQYIIYVFTFFFILYSMSVFLKSRKKEFGICIMQGMSDMQLRRLVFLENIIIGLTATVSGIAIGLLLSKGMLMLGSSVLSLEKSLSFYMPVKAIWLSFAAFTLLFLFISLFTATILRSSSLIDLLKGTAKPKPEPKASRVLAILAAVLLIIGYAIAFVVRGVLVLFALLPVAIIVSVGTYFLFTQLSVYIINKLKNKKKLYRSSTNMITLSDLAYRMKDNARMFFLVAIISTVAFTAIGTLVGMKSMFTNMISSSTPPLKYESYADNKQAAEHAALIEQALAKRNISFELLVIKEKNVTDTGTNKDFIFIKASDYNRIMKEDVALGQDEARLFYRKDIDMGYDRGISKGQETSLTLEGGRKLAVTENGEMPAPLLQSAGGSSVAVVSDEVFQELPGSKHDSTMYVYDVADWQQTLAVSKQLMTELKGNGEHYRFSSRAYELNDINQGFGQILLTGLFIGAVFFVAAGSFLYFRLYADLDNDRIQYRAISKLGLTEGELSKIVSTQIGLLFFVPIIVAVIHGAVALNTLQNTFSTNLVLESSLVLGAFLVIQIIYFVFIRANYVKKLKDVM</sequence>
<organism evidence="8 9">
    <name type="scientific">Paenibacillus profundus</name>
    <dbReference type="NCBI Taxonomy" id="1173085"/>
    <lineage>
        <taxon>Bacteria</taxon>
        <taxon>Bacillati</taxon>
        <taxon>Bacillota</taxon>
        <taxon>Bacilli</taxon>
        <taxon>Bacillales</taxon>
        <taxon>Paenibacillaceae</taxon>
        <taxon>Paenibacillus</taxon>
    </lineage>
</organism>
<keyword evidence="5 6" id="KW-0472">Membrane</keyword>
<evidence type="ECO:0000256" key="2">
    <source>
        <dbReference type="ARBA" id="ARBA00022475"/>
    </source>
</evidence>
<dbReference type="InterPro" id="IPR052536">
    <property type="entry name" value="ABC-4_Integral_Memb_Prot"/>
</dbReference>
<dbReference type="InterPro" id="IPR027022">
    <property type="entry name" value="ABC_permease_BceB-typ"/>
</dbReference>
<feature type="transmembrane region" description="Helical" evidence="6">
    <location>
        <begin position="21"/>
        <end position="42"/>
    </location>
</feature>
<evidence type="ECO:0000256" key="4">
    <source>
        <dbReference type="ARBA" id="ARBA00022989"/>
    </source>
</evidence>
<feature type="transmembrane region" description="Helical" evidence="6">
    <location>
        <begin position="285"/>
        <end position="306"/>
    </location>
</feature>
<accession>A0ABS8YER3</accession>
<dbReference type="InterPro" id="IPR003838">
    <property type="entry name" value="ABC3_permease_C"/>
</dbReference>
<evidence type="ECO:0000256" key="6">
    <source>
        <dbReference type="PIRNR" id="PIRNR018968"/>
    </source>
</evidence>
<keyword evidence="4 6" id="KW-1133">Transmembrane helix</keyword>
<feature type="domain" description="ABC3 transporter permease C-terminal" evidence="7">
    <location>
        <begin position="65"/>
        <end position="180"/>
    </location>
</feature>
<dbReference type="PIRSF" id="PIRSF018968">
    <property type="entry name" value="ABC_permease_BceB"/>
    <property type="match status" value="1"/>
</dbReference>
<evidence type="ECO:0000256" key="1">
    <source>
        <dbReference type="ARBA" id="ARBA00004651"/>
    </source>
</evidence>
<feature type="transmembrane region" description="Helical" evidence="6">
    <location>
        <begin position="106"/>
        <end position="129"/>
    </location>
</feature>
<name>A0ABS8YER3_9BACL</name>
<evidence type="ECO:0000256" key="3">
    <source>
        <dbReference type="ARBA" id="ARBA00022692"/>
    </source>
</evidence>
<keyword evidence="9" id="KW-1185">Reference proteome</keyword>
<feature type="transmembrane region" description="Helical" evidence="6">
    <location>
        <begin position="599"/>
        <end position="619"/>
    </location>
</feature>
<gene>
    <name evidence="8" type="ORF">LQV63_14285</name>
</gene>
<evidence type="ECO:0000313" key="9">
    <source>
        <dbReference type="Proteomes" id="UP001199916"/>
    </source>
</evidence>
<dbReference type="PANTHER" id="PTHR46795">
    <property type="entry name" value="ABC TRANSPORTER PERMEASE-RELATED-RELATED"/>
    <property type="match status" value="1"/>
</dbReference>
<feature type="transmembrane region" description="Helical" evidence="6">
    <location>
        <begin position="513"/>
        <end position="534"/>
    </location>
</feature>
<reference evidence="8 9" key="1">
    <citation type="submission" date="2021-11" db="EMBL/GenBank/DDBJ databases">
        <title>Draft genome sequence of Paenibacillus profundus YoMME, a new Gram-positive bacteria with exoelectrogenic properties.</title>
        <authorList>
            <person name="Hubenova Y."/>
            <person name="Hubenova E."/>
            <person name="Manasiev Y."/>
            <person name="Peykov S."/>
            <person name="Mitov M."/>
        </authorList>
    </citation>
    <scope>NUCLEOTIDE SEQUENCE [LARGE SCALE GENOMIC DNA]</scope>
    <source>
        <strain evidence="8 9">YoMME</strain>
    </source>
</reference>
<evidence type="ECO:0000313" key="8">
    <source>
        <dbReference type="EMBL" id="MCE5170480.1"/>
    </source>
</evidence>
<keyword evidence="3 6" id="KW-0812">Transmembrane</keyword>
<protein>
    <submittedName>
        <fullName evidence="8">ABC transporter permease</fullName>
    </submittedName>
</protein>
<comment type="subcellular location">
    <subcellularLocation>
        <location evidence="1 6">Cell membrane</location>
        <topology evidence="1 6">Multi-pass membrane protein</topology>
    </subcellularLocation>
</comment>